<dbReference type="CDD" id="cd06583">
    <property type="entry name" value="PGRP"/>
    <property type="match status" value="1"/>
</dbReference>
<dbReference type="InterPro" id="IPR002477">
    <property type="entry name" value="Peptidoglycan-bd-like"/>
</dbReference>
<accession>A0A0L6CF93</accession>
<comment type="caution">
    <text evidence="3">The sequence shown here is derived from an EMBL/GenBank/DDBJ whole genome shotgun (WGS) entry which is preliminary data.</text>
</comment>
<name>A0A0L6CF93_9MICO</name>
<proteinExistence type="predicted"/>
<dbReference type="Pfam" id="PF01510">
    <property type="entry name" value="Amidase_2"/>
    <property type="match status" value="1"/>
</dbReference>
<dbReference type="GO" id="GO:0008745">
    <property type="term" value="F:N-acetylmuramoyl-L-alanine amidase activity"/>
    <property type="evidence" value="ECO:0007669"/>
    <property type="project" value="InterPro"/>
</dbReference>
<evidence type="ECO:0000259" key="1">
    <source>
        <dbReference type="Pfam" id="PF01471"/>
    </source>
</evidence>
<reference evidence="4" key="1">
    <citation type="submission" date="2015-03" db="EMBL/GenBank/DDBJ databases">
        <title>Luteipulveratus halotolerans sp. nov., a novel actinobacterium (Dermacoccaceae) from Sarawak, Malaysia.</title>
        <authorList>
            <person name="Juboi H."/>
            <person name="Basik A."/>
            <person name="Shamsul S.S."/>
            <person name="Arnold P."/>
            <person name="Schmitt E.K."/>
            <person name="Sanglier J.-J."/>
            <person name="Yeo T."/>
        </authorList>
    </citation>
    <scope>NUCLEOTIDE SEQUENCE [LARGE SCALE GENOMIC DNA]</scope>
    <source>
        <strain evidence="4">C296001</strain>
    </source>
</reference>
<dbReference type="Pfam" id="PF01471">
    <property type="entry name" value="PG_binding_1"/>
    <property type="match status" value="1"/>
</dbReference>
<keyword evidence="4" id="KW-1185">Reference proteome</keyword>
<evidence type="ECO:0008006" key="5">
    <source>
        <dbReference type="Google" id="ProtNLM"/>
    </source>
</evidence>
<organism evidence="3 4">
    <name type="scientific">Luteipulveratus halotolerans</name>
    <dbReference type="NCBI Taxonomy" id="1631356"/>
    <lineage>
        <taxon>Bacteria</taxon>
        <taxon>Bacillati</taxon>
        <taxon>Actinomycetota</taxon>
        <taxon>Actinomycetes</taxon>
        <taxon>Micrococcales</taxon>
        <taxon>Dermacoccaceae</taxon>
        <taxon>Luteipulveratus</taxon>
    </lineage>
</organism>
<dbReference type="Gene3D" id="3.40.80.10">
    <property type="entry name" value="Peptidoglycan recognition protein-like"/>
    <property type="match status" value="1"/>
</dbReference>
<dbReference type="AlphaFoldDB" id="A0A0L6CF93"/>
<dbReference type="SUPFAM" id="SSF47090">
    <property type="entry name" value="PGBD-like"/>
    <property type="match status" value="1"/>
</dbReference>
<feature type="domain" description="Peptidoglycan binding-like" evidence="1">
    <location>
        <begin position="258"/>
        <end position="322"/>
    </location>
</feature>
<dbReference type="InterPro" id="IPR047763">
    <property type="entry name" value="PG_bind_dom_phiBT1-type"/>
</dbReference>
<dbReference type="InterPro" id="IPR036365">
    <property type="entry name" value="PGBD-like_sf"/>
</dbReference>
<dbReference type="InterPro" id="IPR006311">
    <property type="entry name" value="TAT_signal"/>
</dbReference>
<dbReference type="SUPFAM" id="SSF55846">
    <property type="entry name" value="N-acetylmuramoyl-L-alanine amidase-like"/>
    <property type="match status" value="1"/>
</dbReference>
<dbReference type="InterPro" id="IPR002502">
    <property type="entry name" value="Amidase_domain"/>
</dbReference>
<dbReference type="NCBIfam" id="NF038080">
    <property type="entry name" value="PG_bind_siph"/>
    <property type="match status" value="1"/>
</dbReference>
<evidence type="ECO:0000259" key="2">
    <source>
        <dbReference type="Pfam" id="PF01510"/>
    </source>
</evidence>
<dbReference type="Proteomes" id="UP000037397">
    <property type="component" value="Unassembled WGS sequence"/>
</dbReference>
<dbReference type="STRING" id="1631356.VV01_01980"/>
<dbReference type="InterPro" id="IPR036366">
    <property type="entry name" value="PGBDSf"/>
</dbReference>
<gene>
    <name evidence="3" type="ORF">VV01_01980</name>
</gene>
<evidence type="ECO:0000313" key="4">
    <source>
        <dbReference type="Proteomes" id="UP000037397"/>
    </source>
</evidence>
<dbReference type="EMBL" id="LAIR01000002">
    <property type="protein sequence ID" value="KNX36193.1"/>
    <property type="molecule type" value="Genomic_DNA"/>
</dbReference>
<dbReference type="InterPro" id="IPR036505">
    <property type="entry name" value="Amidase/PGRP_sf"/>
</dbReference>
<dbReference type="Gene3D" id="1.10.101.10">
    <property type="entry name" value="PGBD-like superfamily/PGBD"/>
    <property type="match status" value="1"/>
</dbReference>
<dbReference type="GO" id="GO:0009253">
    <property type="term" value="P:peptidoglycan catabolic process"/>
    <property type="evidence" value="ECO:0007669"/>
    <property type="project" value="InterPro"/>
</dbReference>
<evidence type="ECO:0000313" key="3">
    <source>
        <dbReference type="EMBL" id="KNX36193.1"/>
    </source>
</evidence>
<feature type="domain" description="N-acetylmuramoyl-L-alanine amidase" evidence="2">
    <location>
        <begin position="75"/>
        <end position="211"/>
    </location>
</feature>
<dbReference type="PROSITE" id="PS51318">
    <property type="entry name" value="TAT"/>
    <property type="match status" value="1"/>
</dbReference>
<protein>
    <recommendedName>
        <fullName evidence="5">N-acetylmuramoyl-L-alanine amidase domain-containing protein</fullName>
    </recommendedName>
</protein>
<sequence>MGSTMPDSTSHHGRPSRRTVLGGAAAAVTATAIGFSFKDAPGASAKGHRIRPRSEWGFDGWAKKVDSVPRGKRTHFVVHWQGPKSNWLKDLFKDDEIKNGPGAPKQMHEIAKDDDGPGIEYSFVITQKGEIWEGRGFDLLAGAVEGFNTLAISVQIHIREGDSPSDEAMRALEWLYFETNRVLSRPGRSHITEPLTISGHNDHYGTECPGPDLKRWVDDDGPRLRREAQEDFAAPPFEGGRQVLPFPGEKAFRIGKSDPAVLDLDKALIAKGYTKHHDGNGYQASRTFTEATRLNVRDFQLAQGWRGSGADGYPGPQTWDRLVNG</sequence>